<keyword evidence="1" id="KW-0812">Transmembrane</keyword>
<proteinExistence type="predicted"/>
<dbReference type="Gene3D" id="2.40.70.10">
    <property type="entry name" value="Acid Proteases"/>
    <property type="match status" value="2"/>
</dbReference>
<dbReference type="InterPro" id="IPR021109">
    <property type="entry name" value="Peptidase_aspartic_dom_sf"/>
</dbReference>
<dbReference type="SUPFAM" id="SSF50630">
    <property type="entry name" value="Acid proteases"/>
    <property type="match status" value="1"/>
</dbReference>
<keyword evidence="1" id="KW-0472">Membrane</keyword>
<comment type="caution">
    <text evidence="3">The sequence shown here is derived from an EMBL/GenBank/DDBJ whole genome shotgun (WGS) entry which is preliminary data.</text>
</comment>
<dbReference type="PROSITE" id="PS51767">
    <property type="entry name" value="PEPTIDASE_A1"/>
    <property type="match status" value="1"/>
</dbReference>
<evidence type="ECO:0000256" key="1">
    <source>
        <dbReference type="SAM" id="Phobius"/>
    </source>
</evidence>
<accession>A0AAN8RHT9</accession>
<evidence type="ECO:0000313" key="4">
    <source>
        <dbReference type="Proteomes" id="UP001313282"/>
    </source>
</evidence>
<dbReference type="AlphaFoldDB" id="A0AAN8RHT9"/>
<feature type="transmembrane region" description="Helical" evidence="1">
    <location>
        <begin position="12"/>
        <end position="34"/>
    </location>
</feature>
<organism evidence="3 4">
    <name type="scientific">Orbilia javanica</name>
    <dbReference type="NCBI Taxonomy" id="47235"/>
    <lineage>
        <taxon>Eukaryota</taxon>
        <taxon>Fungi</taxon>
        <taxon>Dikarya</taxon>
        <taxon>Ascomycota</taxon>
        <taxon>Pezizomycotina</taxon>
        <taxon>Orbiliomycetes</taxon>
        <taxon>Orbiliales</taxon>
        <taxon>Orbiliaceae</taxon>
        <taxon>Orbilia</taxon>
    </lineage>
</organism>
<name>A0AAN8RHT9_9PEZI</name>
<keyword evidence="4" id="KW-1185">Reference proteome</keyword>
<evidence type="ECO:0000259" key="2">
    <source>
        <dbReference type="PROSITE" id="PS51767"/>
    </source>
</evidence>
<keyword evidence="1" id="KW-1133">Transmembrane helix</keyword>
<reference evidence="3 4" key="1">
    <citation type="submission" date="2019-10" db="EMBL/GenBank/DDBJ databases">
        <authorList>
            <person name="Palmer J.M."/>
        </authorList>
    </citation>
    <scope>NUCLEOTIDE SEQUENCE [LARGE SCALE GENOMIC DNA]</scope>
    <source>
        <strain evidence="3 4">TWF718</strain>
    </source>
</reference>
<dbReference type="Pfam" id="PF00026">
    <property type="entry name" value="Asp"/>
    <property type="match status" value="1"/>
</dbReference>
<feature type="domain" description="Peptidase A1" evidence="2">
    <location>
        <begin position="90"/>
        <end position="388"/>
    </location>
</feature>
<evidence type="ECO:0000313" key="3">
    <source>
        <dbReference type="EMBL" id="KAK6344619.1"/>
    </source>
</evidence>
<dbReference type="EMBL" id="JAVHNR010000004">
    <property type="protein sequence ID" value="KAK6344619.1"/>
    <property type="molecule type" value="Genomic_DNA"/>
</dbReference>
<dbReference type="Proteomes" id="UP001313282">
    <property type="component" value="Unassembled WGS sequence"/>
</dbReference>
<protein>
    <recommendedName>
        <fullName evidence="2">Peptidase A1 domain-containing protein</fullName>
    </recommendedName>
</protein>
<sequence>MAPYMTAYLDFIALQTSVSGMLYAILLVTSLYLVDLRGLLGYNEWYSMGRIREVFAIKKRDQEIGENPEGWVELVVRYKDGVSGGVDNNVYTDVTFGEEKSPIELAVSFQQITWVPQLSGIKPPVDIPKDDIFRLEYGLNSTVSGYWTTSTLTASSVSITHTFGIATNSQNLHPTLGLGIFPTNRFSNRPSYLDSLLRQNKIFGKYVSFYDISNHSGFGRLVVGGIDRGKYLGRLKRLKGGGLVGIVESPGVMVSTGRNESFGVGGLAFLAVDTSFLWLPQPIVYNIISNFPVATYDLFPSEKQSFLVYTVPCGTRFDPSWRIEFTFEGVVVKVPLNHLVTTTEVAAGGRDESVNKRCVLAIQPNDGRYSLEGYSFSYVLGAPFWRYV</sequence>
<gene>
    <name evidence="3" type="ORF">TWF718_006577</name>
</gene>
<dbReference type="InterPro" id="IPR033121">
    <property type="entry name" value="PEPTIDASE_A1"/>
</dbReference>